<accession>F2L437</accession>
<dbReference type="EMBL" id="CP002590">
    <property type="protein sequence ID" value="AEA12093.1"/>
    <property type="molecule type" value="Genomic_DNA"/>
</dbReference>
<gene>
    <name evidence="3" type="ordered locus">TUZN_0599</name>
</gene>
<dbReference type="AlphaFoldDB" id="F2L437"/>
<dbReference type="InterPro" id="IPR027417">
    <property type="entry name" value="P-loop_NTPase"/>
</dbReference>
<dbReference type="eggNOG" id="arCOG03168">
    <property type="taxonomic scope" value="Archaea"/>
</dbReference>
<reference evidence="3 4" key="1">
    <citation type="journal article" date="2011" name="J. Bacteriol.">
        <title>Complete genome sequence of the thermoacidophilic crenarchaeon Thermoproteus uzoniensis 768-20.</title>
        <authorList>
            <person name="Mardanov A.V."/>
            <person name="Gumerov V.M."/>
            <person name="Beletsky A.V."/>
            <person name="Prokofeva M.I."/>
            <person name="Bonch-Osmolovskaya E.A."/>
            <person name="Ravin N.V."/>
            <person name="Skryabin K.G."/>
        </authorList>
    </citation>
    <scope>NUCLEOTIDE SEQUENCE [LARGE SCALE GENOMIC DNA]</scope>
    <source>
        <strain evidence="3 4">768-20</strain>
    </source>
</reference>
<dbReference type="RefSeq" id="WP_013679429.1">
    <property type="nucleotide sequence ID" value="NC_015315.1"/>
</dbReference>
<dbReference type="PANTHER" id="PTHR33295">
    <property type="entry name" value="ATPASE"/>
    <property type="match status" value="1"/>
</dbReference>
<dbReference type="GeneID" id="10360142"/>
<feature type="domain" description="AAA" evidence="1">
    <location>
        <begin position="31"/>
        <end position="155"/>
    </location>
</feature>
<keyword evidence="4" id="KW-1185">Reference proteome</keyword>
<evidence type="ECO:0000259" key="1">
    <source>
        <dbReference type="Pfam" id="PF13173"/>
    </source>
</evidence>
<reference key="2">
    <citation type="submission" date="2011-03" db="EMBL/GenBank/DDBJ databases">
        <title>Complete genome sequence of the thermoacidophilic crenarchaeon Thermoproteus uzoniensis 768-20.</title>
        <authorList>
            <person name="Mardanov A.V."/>
            <person name="Gumerov V.M."/>
            <person name="Beletsky A.V."/>
            <person name="Prokofeva M.I."/>
            <person name="Bonch-Osmolovskaya E.A."/>
            <person name="Ravin N.V."/>
            <person name="Skryabin K.G."/>
        </authorList>
    </citation>
    <scope>NUCLEOTIDE SEQUENCE</scope>
    <source>
        <strain>768-20</strain>
    </source>
</reference>
<protein>
    <submittedName>
        <fullName evidence="3">ATPase, AAA superfamily</fullName>
    </submittedName>
</protein>
<dbReference type="Gene3D" id="3.40.50.300">
    <property type="entry name" value="P-loop containing nucleotide triphosphate hydrolases"/>
    <property type="match status" value="1"/>
</dbReference>
<dbReference type="KEGG" id="tuz:TUZN_0599"/>
<dbReference type="Pfam" id="PF13635">
    <property type="entry name" value="DUF4143"/>
    <property type="match status" value="1"/>
</dbReference>
<dbReference type="PANTHER" id="PTHR33295:SF21">
    <property type="entry name" value="ATPASE, AAA SUPERFAMILY-RELATED"/>
    <property type="match status" value="1"/>
</dbReference>
<sequence length="404" mass="46897">MLDVLSREYLESIRNVREIPRRFRLPPSQFDIVAVVGPRRVGKTFLFLKTAWELLERGEQVLYASFEHLWVNSLDERRLAEEVRRVYPRGTVHLFLDEVQAWPRWDYRLRWLHDVKDFRLYVTGSTSELSAERIPARLRGRYISRLLLPLSFCEIAGMSAAQTFRDAGLARRLFQEYARWGGFPEIWLGRSLDKVRSLVDTVFYRDIVERRRVRDVEALEALLKLVLENYANPITWRSLARSLDVDAKTAAAYIRYMEEAYFLFVVERFGPAKRRIKAPRKIYLVDPVFASLSKSGLDMGRRLENLVFIELLRRAVERGGRLYYVDLDGGEVDLAYVEDGTVELYEVAYEPDEKHARKLRETAERLGAASYTLISWDSEDHGAIPAWRWMLASCGGRTASGSGG</sequence>
<dbReference type="Proteomes" id="UP000008138">
    <property type="component" value="Chromosome"/>
</dbReference>
<name>F2L437_THEU7</name>
<dbReference type="STRING" id="999630.TUZN_0599"/>
<proteinExistence type="predicted"/>
<dbReference type="InterPro" id="IPR041682">
    <property type="entry name" value="AAA_14"/>
</dbReference>
<dbReference type="HOGENOM" id="CLU_041527_0_0_2"/>
<dbReference type="SUPFAM" id="SSF52540">
    <property type="entry name" value="P-loop containing nucleoside triphosphate hydrolases"/>
    <property type="match status" value="1"/>
</dbReference>
<feature type="domain" description="DUF4143" evidence="2">
    <location>
        <begin position="205"/>
        <end position="349"/>
    </location>
</feature>
<organism evidence="3 4">
    <name type="scientific">Thermoproteus uzoniensis (strain 768-20)</name>
    <dbReference type="NCBI Taxonomy" id="999630"/>
    <lineage>
        <taxon>Archaea</taxon>
        <taxon>Thermoproteota</taxon>
        <taxon>Thermoprotei</taxon>
        <taxon>Thermoproteales</taxon>
        <taxon>Thermoproteaceae</taxon>
        <taxon>Thermoproteus</taxon>
    </lineage>
</organism>
<evidence type="ECO:0000313" key="4">
    <source>
        <dbReference type="Proteomes" id="UP000008138"/>
    </source>
</evidence>
<evidence type="ECO:0000313" key="3">
    <source>
        <dbReference type="EMBL" id="AEA12093.1"/>
    </source>
</evidence>
<evidence type="ECO:0000259" key="2">
    <source>
        <dbReference type="Pfam" id="PF13635"/>
    </source>
</evidence>
<dbReference type="InterPro" id="IPR025420">
    <property type="entry name" value="DUF4143"/>
</dbReference>
<dbReference type="Pfam" id="PF13173">
    <property type="entry name" value="AAA_14"/>
    <property type="match status" value="1"/>
</dbReference>
<dbReference type="OrthoDB" id="371918at2157"/>